<dbReference type="EMBL" id="JAKLTQ010000002">
    <property type="protein sequence ID" value="MCG2621213.1"/>
    <property type="molecule type" value="Genomic_DNA"/>
</dbReference>
<dbReference type="GO" id="GO:0016787">
    <property type="term" value="F:hydrolase activity"/>
    <property type="evidence" value="ECO:0007669"/>
    <property type="project" value="UniProtKB-KW"/>
</dbReference>
<dbReference type="SUPFAM" id="SSF53474">
    <property type="entry name" value="alpha/beta-Hydrolases"/>
    <property type="match status" value="1"/>
</dbReference>
<proteinExistence type="predicted"/>
<feature type="domain" description="Alpha/beta hydrolase fold-3" evidence="2">
    <location>
        <begin position="72"/>
        <end position="269"/>
    </location>
</feature>
<name>A0ABS9L3S8_9MICC</name>
<protein>
    <submittedName>
        <fullName evidence="3">Alpha/beta hydrolase</fullName>
    </submittedName>
</protein>
<dbReference type="Proteomes" id="UP001165368">
    <property type="component" value="Unassembled WGS sequence"/>
</dbReference>
<dbReference type="InterPro" id="IPR013094">
    <property type="entry name" value="AB_hydrolase_3"/>
</dbReference>
<evidence type="ECO:0000313" key="4">
    <source>
        <dbReference type="Proteomes" id="UP001165368"/>
    </source>
</evidence>
<dbReference type="InterPro" id="IPR029058">
    <property type="entry name" value="AB_hydrolase_fold"/>
</dbReference>
<comment type="caution">
    <text evidence="3">The sequence shown here is derived from an EMBL/GenBank/DDBJ whole genome shotgun (WGS) entry which is preliminary data.</text>
</comment>
<dbReference type="Gene3D" id="3.40.50.1820">
    <property type="entry name" value="alpha/beta hydrolase"/>
    <property type="match status" value="1"/>
</dbReference>
<dbReference type="Pfam" id="PF07859">
    <property type="entry name" value="Abhydrolase_3"/>
    <property type="match status" value="1"/>
</dbReference>
<reference evidence="3" key="1">
    <citation type="submission" date="2022-01" db="EMBL/GenBank/DDBJ databases">
        <authorList>
            <person name="Jo J.-H."/>
            <person name="Im W.-T."/>
        </authorList>
    </citation>
    <scope>NUCLEOTIDE SEQUENCE</scope>
    <source>
        <strain evidence="3">I2-34</strain>
    </source>
</reference>
<evidence type="ECO:0000256" key="1">
    <source>
        <dbReference type="ARBA" id="ARBA00022801"/>
    </source>
</evidence>
<evidence type="ECO:0000313" key="3">
    <source>
        <dbReference type="EMBL" id="MCG2621213.1"/>
    </source>
</evidence>
<dbReference type="PANTHER" id="PTHR48081">
    <property type="entry name" value="AB HYDROLASE SUPERFAMILY PROTEIN C4A8.06C"/>
    <property type="match status" value="1"/>
</dbReference>
<dbReference type="PANTHER" id="PTHR48081:SF8">
    <property type="entry name" value="ALPHA_BETA HYDROLASE FOLD-3 DOMAIN-CONTAINING PROTEIN-RELATED"/>
    <property type="match status" value="1"/>
</dbReference>
<organism evidence="3 4">
    <name type="scientific">Arthrobacter hankyongi</name>
    <dbReference type="NCBI Taxonomy" id="2904801"/>
    <lineage>
        <taxon>Bacteria</taxon>
        <taxon>Bacillati</taxon>
        <taxon>Actinomycetota</taxon>
        <taxon>Actinomycetes</taxon>
        <taxon>Micrococcales</taxon>
        <taxon>Micrococcaceae</taxon>
        <taxon>Arthrobacter</taxon>
    </lineage>
</organism>
<keyword evidence="4" id="KW-1185">Reference proteome</keyword>
<keyword evidence="1 3" id="KW-0378">Hydrolase</keyword>
<sequence length="297" mass="31040">MRTVTVDAIVESAISQLRSQLAGNPAAGREAVAAFMNAWPAPQGLLRGTQRPDGINDWHTVLSGRVEPQRRIVHVHGGGFTSGSGASYGAFLGALAQDAEAEVISCDYRLAPEHPFPAGLNDVHAAFERLITDQDAATTAVVADSAGSALVLAAVSRLPLVRRPAALVFFSPLVDLATEGGSYDENADGDALFSLEQLRGVRKAYARGASLQDPELSPLFGPLAGMPPTLIFASTSEVLRDNAVRLHEALVRAGGHSDLRLVPGVPHAWPVFGPSVSESADALAQASEFLVTATPAP</sequence>
<gene>
    <name evidence="3" type="ORF">LVY72_04710</name>
</gene>
<accession>A0ABS9L3S8</accession>
<evidence type="ECO:0000259" key="2">
    <source>
        <dbReference type="Pfam" id="PF07859"/>
    </source>
</evidence>
<dbReference type="InterPro" id="IPR050300">
    <property type="entry name" value="GDXG_lipolytic_enzyme"/>
</dbReference>
<dbReference type="RefSeq" id="WP_237818319.1">
    <property type="nucleotide sequence ID" value="NZ_JAKLTQ010000002.1"/>
</dbReference>